<dbReference type="InterPro" id="IPR008969">
    <property type="entry name" value="CarboxyPept-like_regulatory"/>
</dbReference>
<evidence type="ECO:0000313" key="10">
    <source>
        <dbReference type="EMBL" id="RKE56982.1"/>
    </source>
</evidence>
<gene>
    <name evidence="10" type="ORF">DFQ12_1856</name>
</gene>
<comment type="subcellular location">
    <subcellularLocation>
        <location evidence="1 7">Cell outer membrane</location>
        <topology evidence="1 7">Multi-pass membrane protein</topology>
    </subcellularLocation>
</comment>
<dbReference type="OrthoDB" id="600887at2"/>
<evidence type="ECO:0000256" key="3">
    <source>
        <dbReference type="ARBA" id="ARBA00022452"/>
    </source>
</evidence>
<keyword evidence="2 7" id="KW-0813">Transport</keyword>
<dbReference type="Gene3D" id="2.170.130.10">
    <property type="entry name" value="TonB-dependent receptor, plug domain"/>
    <property type="match status" value="1"/>
</dbReference>
<proteinExistence type="inferred from homology"/>
<evidence type="ECO:0000256" key="5">
    <source>
        <dbReference type="ARBA" id="ARBA00023136"/>
    </source>
</evidence>
<evidence type="ECO:0000256" key="4">
    <source>
        <dbReference type="ARBA" id="ARBA00022692"/>
    </source>
</evidence>
<protein>
    <submittedName>
        <fullName evidence="10">TonB-linked SusC/RagA family outer membrane protein</fullName>
    </submittedName>
</protein>
<name>A0A420BJT7_SPHD1</name>
<dbReference type="InterPro" id="IPR039426">
    <property type="entry name" value="TonB-dep_rcpt-like"/>
</dbReference>
<keyword evidence="5 7" id="KW-0472">Membrane</keyword>
<dbReference type="AlphaFoldDB" id="A0A420BJT7"/>
<dbReference type="GO" id="GO:0009279">
    <property type="term" value="C:cell outer membrane"/>
    <property type="evidence" value="ECO:0007669"/>
    <property type="project" value="UniProtKB-SubCell"/>
</dbReference>
<evidence type="ECO:0000256" key="1">
    <source>
        <dbReference type="ARBA" id="ARBA00004571"/>
    </source>
</evidence>
<evidence type="ECO:0000256" key="2">
    <source>
        <dbReference type="ARBA" id="ARBA00022448"/>
    </source>
</evidence>
<dbReference type="SUPFAM" id="SSF56935">
    <property type="entry name" value="Porins"/>
    <property type="match status" value="1"/>
</dbReference>
<evidence type="ECO:0000256" key="8">
    <source>
        <dbReference type="SAM" id="SignalP"/>
    </source>
</evidence>
<dbReference type="NCBIfam" id="TIGR04056">
    <property type="entry name" value="OMP_RagA_SusC"/>
    <property type="match status" value="1"/>
</dbReference>
<evidence type="ECO:0000256" key="6">
    <source>
        <dbReference type="ARBA" id="ARBA00023237"/>
    </source>
</evidence>
<sequence>MNRKYIAYFNRYDYALKYLNRTKVTVLTMLLMSSQVNANVFGQRVSLTTKTASLKEVFAKISKQSGYHFLYLEEDLKSSGNKLSLKLENVPLKQVLDKVLVENGLAYVIRDNRIIVEKVNHSVLTSKNEVVKIQKRVIKGTVSDDKGNKLSGVTVKVIHGTATATNENGEFEIQVKEGDQLQFDLIGYGQFITTIDNRSVYQVTLSEKVGDLQEVVVVGYGTQRKVNLTGAVATISPKQLENRPISSLSAGLQGLVPGMTITQGSGQPGKDNGTIRVRGVGTLNNSNPMVLVDGIESSMENVDPNDVESISVLKDAASASIYGSKAANGVILVTTKRGKEGKTTINYSNFFGKQNATNIAERLNSWEYAELYNEGLRLDGKKERFTAEDIKAFKDGTDPYKYPNTNWHDLLLKGSGFQHQHNLNISGGAEKVRYMGSIGYQGQDGIIKLTSKKQFNVRTNLDMTPIKNLDIGLSMYLSNRKLQEPTNPYVGGMDQYFRLANQMAPWIPYKDANGNYGTISDGNPIAWMDQSATTDEVQRRFNAIGSVQYKFIDGLSLKAQGSYRPSTDDSHEFRKDIWYNSSKYQGPNKLFEKTTISTMYTGDITLNFDRTFSNHHIGALAGYHAEQYDYKYGEMYRQNFPNNDLTDIDAGDTNGQTNKGDTKHLNMLSYFGRINYDYKGIYLFEANVRRDASSRFSEGYRWGTFPSFSAGWRLSEESFMEFAKSTFSNIKLRGSWGRLGNQSALEYYPSIPVIGLGKDYSYPFNNVIYPGATLKKANKRSITWEKTRTWDLGLDLGIGNNLTLTLDYYDRLTTDILMEVLAPATYGLKGYVDNVGRMQNKGFEAVATYRKRLGAVDFSATANFSYNKNRILDLGGDPYLLDGSWKIKQVGAPINSFYGYQTAGLFQSTADIQNWAQYKMANNKVLPGDLRYVDRNGDKNITADDRTLLGSTDPKYTFGLNLSAAYHGFDIQAFFQGASGVYGYVESSGIGEFSGDTGSPLRFWLDRWTPDNPTSTIPRIQNNNGISSPNRIVSDYWVQNAKYVRLKNLQLGYTFPDAWANRIGASKVKLFYSGQNLLTITKFLKGYDPEMPAGSGSYYPQVKVNTVGMNITF</sequence>
<reference evidence="10 11" key="1">
    <citation type="submission" date="2018-09" db="EMBL/GenBank/DDBJ databases">
        <title>Genomic Encyclopedia of Type Strains, Phase III (KMG-III): the genomes of soil and plant-associated and newly described type strains.</title>
        <authorList>
            <person name="Whitman W."/>
        </authorList>
    </citation>
    <scope>NUCLEOTIDE SEQUENCE [LARGE SCALE GENOMIC DNA]</scope>
    <source>
        <strain evidence="10 11">CECT 7938</strain>
    </source>
</reference>
<feature type="domain" description="Secretin/TonB short N-terminal" evidence="9">
    <location>
        <begin position="67"/>
        <end position="119"/>
    </location>
</feature>
<dbReference type="InterPro" id="IPR011662">
    <property type="entry name" value="Secretin/TonB_short_N"/>
</dbReference>
<keyword evidence="3 7" id="KW-1134">Transmembrane beta strand</keyword>
<evidence type="ECO:0000259" key="9">
    <source>
        <dbReference type="SMART" id="SM00965"/>
    </source>
</evidence>
<keyword evidence="11" id="KW-1185">Reference proteome</keyword>
<organism evidence="10 11">
    <name type="scientific">Sphingobacterium detergens</name>
    <dbReference type="NCBI Taxonomy" id="1145106"/>
    <lineage>
        <taxon>Bacteria</taxon>
        <taxon>Pseudomonadati</taxon>
        <taxon>Bacteroidota</taxon>
        <taxon>Sphingobacteriia</taxon>
        <taxon>Sphingobacteriales</taxon>
        <taxon>Sphingobacteriaceae</taxon>
        <taxon>Sphingobacterium</taxon>
    </lineage>
</organism>
<feature type="chain" id="PRO_5019083310" evidence="8">
    <location>
        <begin position="39"/>
        <end position="1113"/>
    </location>
</feature>
<dbReference type="SUPFAM" id="SSF49464">
    <property type="entry name" value="Carboxypeptidase regulatory domain-like"/>
    <property type="match status" value="1"/>
</dbReference>
<dbReference type="NCBIfam" id="TIGR04057">
    <property type="entry name" value="SusC_RagA_signa"/>
    <property type="match status" value="1"/>
</dbReference>
<feature type="signal peptide" evidence="8">
    <location>
        <begin position="1"/>
        <end position="38"/>
    </location>
</feature>
<dbReference type="Pfam" id="PF07715">
    <property type="entry name" value="Plug"/>
    <property type="match status" value="1"/>
</dbReference>
<evidence type="ECO:0000256" key="7">
    <source>
        <dbReference type="PROSITE-ProRule" id="PRU01360"/>
    </source>
</evidence>
<dbReference type="InterPro" id="IPR023996">
    <property type="entry name" value="TonB-dep_OMP_SusC/RagA"/>
</dbReference>
<dbReference type="InterPro" id="IPR012910">
    <property type="entry name" value="Plug_dom"/>
</dbReference>
<dbReference type="Pfam" id="PF13715">
    <property type="entry name" value="CarbopepD_reg_2"/>
    <property type="match status" value="1"/>
</dbReference>
<dbReference type="InterPro" id="IPR037066">
    <property type="entry name" value="Plug_dom_sf"/>
</dbReference>
<comment type="similarity">
    <text evidence="7">Belongs to the TonB-dependent receptor family.</text>
</comment>
<dbReference type="EMBL" id="RAPY01000001">
    <property type="protein sequence ID" value="RKE56982.1"/>
    <property type="molecule type" value="Genomic_DNA"/>
</dbReference>
<comment type="caution">
    <text evidence="10">The sequence shown here is derived from an EMBL/GenBank/DDBJ whole genome shotgun (WGS) entry which is preliminary data.</text>
</comment>
<keyword evidence="8" id="KW-0732">Signal</keyword>
<dbReference type="InterPro" id="IPR023997">
    <property type="entry name" value="TonB-dep_OMP_SusC/RagA_CS"/>
</dbReference>
<accession>A0A420BJT7</accession>
<dbReference type="Proteomes" id="UP000286246">
    <property type="component" value="Unassembled WGS sequence"/>
</dbReference>
<dbReference type="FunFam" id="2.170.130.10:FF:000003">
    <property type="entry name" value="SusC/RagA family TonB-linked outer membrane protein"/>
    <property type="match status" value="1"/>
</dbReference>
<dbReference type="InterPro" id="IPR036942">
    <property type="entry name" value="Beta-barrel_TonB_sf"/>
</dbReference>
<dbReference type="RefSeq" id="WP_120258587.1">
    <property type="nucleotide sequence ID" value="NZ_RAPY01000001.1"/>
</dbReference>
<dbReference type="SMART" id="SM00965">
    <property type="entry name" value="STN"/>
    <property type="match status" value="1"/>
</dbReference>
<keyword evidence="4 7" id="KW-0812">Transmembrane</keyword>
<evidence type="ECO:0000313" key="11">
    <source>
        <dbReference type="Proteomes" id="UP000286246"/>
    </source>
</evidence>
<dbReference type="Gene3D" id="2.40.170.20">
    <property type="entry name" value="TonB-dependent receptor, beta-barrel domain"/>
    <property type="match status" value="1"/>
</dbReference>
<keyword evidence="6 7" id="KW-0998">Cell outer membrane</keyword>
<dbReference type="PROSITE" id="PS52016">
    <property type="entry name" value="TONB_DEPENDENT_REC_3"/>
    <property type="match status" value="1"/>
</dbReference>